<dbReference type="InterPro" id="IPR029063">
    <property type="entry name" value="SAM-dependent_MTases_sf"/>
</dbReference>
<organism evidence="2 3">
    <name type="scientific">Amycolatopsis camponoti</name>
    <dbReference type="NCBI Taxonomy" id="2606593"/>
    <lineage>
        <taxon>Bacteria</taxon>
        <taxon>Bacillati</taxon>
        <taxon>Actinomycetota</taxon>
        <taxon>Actinomycetes</taxon>
        <taxon>Pseudonocardiales</taxon>
        <taxon>Pseudonocardiaceae</taxon>
        <taxon>Amycolatopsis</taxon>
    </lineage>
</organism>
<name>A0A6I8LTG7_9PSEU</name>
<evidence type="ECO:0000259" key="1">
    <source>
        <dbReference type="Pfam" id="PF13649"/>
    </source>
</evidence>
<dbReference type="Proteomes" id="UP000399805">
    <property type="component" value="Unassembled WGS sequence"/>
</dbReference>
<dbReference type="SUPFAM" id="SSF53335">
    <property type="entry name" value="S-adenosyl-L-methionine-dependent methyltransferases"/>
    <property type="match status" value="1"/>
</dbReference>
<gene>
    <name evidence="2" type="ORF">AA23TX_05441</name>
</gene>
<proteinExistence type="predicted"/>
<dbReference type="SUPFAM" id="SSF158997">
    <property type="entry name" value="Trm112p-like"/>
    <property type="match status" value="1"/>
</dbReference>
<dbReference type="EMBL" id="CABVGP010000002">
    <property type="protein sequence ID" value="VVJ20420.1"/>
    <property type="molecule type" value="Genomic_DNA"/>
</dbReference>
<dbReference type="CDD" id="cd02440">
    <property type="entry name" value="AdoMet_MTases"/>
    <property type="match status" value="1"/>
</dbReference>
<dbReference type="GO" id="GO:0008168">
    <property type="term" value="F:methyltransferase activity"/>
    <property type="evidence" value="ECO:0007669"/>
    <property type="project" value="TreeGrafter"/>
</dbReference>
<dbReference type="Gene3D" id="3.40.50.150">
    <property type="entry name" value="Vaccinia Virus protein VP39"/>
    <property type="match status" value="1"/>
</dbReference>
<dbReference type="PANTHER" id="PTHR43591">
    <property type="entry name" value="METHYLTRANSFERASE"/>
    <property type="match status" value="1"/>
</dbReference>
<feature type="domain" description="Methyltransferase" evidence="1">
    <location>
        <begin position="354"/>
        <end position="444"/>
    </location>
</feature>
<evidence type="ECO:0000313" key="3">
    <source>
        <dbReference type="Proteomes" id="UP000399805"/>
    </source>
</evidence>
<reference evidence="2 3" key="1">
    <citation type="submission" date="2019-09" db="EMBL/GenBank/DDBJ databases">
        <authorList>
            <person name="Leyn A S."/>
        </authorList>
    </citation>
    <scope>NUCLEOTIDE SEQUENCE [LARGE SCALE GENOMIC DNA]</scope>
    <source>
        <strain evidence="2">AA231_1</strain>
    </source>
</reference>
<keyword evidence="3" id="KW-1185">Reference proteome</keyword>
<protein>
    <recommendedName>
        <fullName evidence="1">Methyltransferase domain-containing protein</fullName>
    </recommendedName>
</protein>
<dbReference type="Pfam" id="PF13649">
    <property type="entry name" value="Methyltransf_25"/>
    <property type="match status" value="1"/>
</dbReference>
<dbReference type="InterPro" id="IPR041698">
    <property type="entry name" value="Methyltransf_25"/>
</dbReference>
<dbReference type="RefSeq" id="WP_155545530.1">
    <property type="nucleotide sequence ID" value="NZ_CABVGP010000002.1"/>
</dbReference>
<accession>A0A6I8LTG7</accession>
<evidence type="ECO:0000313" key="2">
    <source>
        <dbReference type="EMBL" id="VVJ20420.1"/>
    </source>
</evidence>
<sequence length="512" mass="54397">MTDSGTSAQIAELADGFVNAPTEQLDERFRRLTGALWDDGVLTDLALPAVPALVARLDKAADDRKGHLAVLLGVLAEAEFPETGGPVATAVRAGLDRYLELLAQGSDRDPLTLGLVYLLAHFPADRERILAAVPALGADDLTRLVRLLTPADQARADLGRVWPSPSVWGLGESEKDFDNGWISALTPEQFTAAWRNDQRTLFGHAGAKAYWAARHGAPAEIVAAPVPDPETLEAGRKTAGTGLFGRHATALRCPNCHAPLAFDGGVACTGCATAFPVADGILDLMPGERVAPGDEDTGDALHKLAAMPSMGLYYEAVLRPAFLRAMGSNWDEAVTPADEDRYIAEHVDPAEGPVLDLAAGAGRWTTVLEAAVGAERLVALDVSVPMLAALRVALPEVPALQASALELPFEDGSLGAVLCWNALQALPDAAAGIAEVGRCLRPGGTFTLLTFRWGDDALYSYFQHAHRFPNAEDGMRLFSLDELRDWLAAAGMRIRDESGSGTFVFLTAERVA</sequence>
<dbReference type="PANTHER" id="PTHR43591:SF24">
    <property type="entry name" value="2-METHOXY-6-POLYPRENYL-1,4-BENZOQUINOL METHYLASE, MITOCHONDRIAL"/>
    <property type="match status" value="1"/>
</dbReference>
<dbReference type="AlphaFoldDB" id="A0A6I8LTG7"/>
<dbReference type="Gene3D" id="2.20.25.10">
    <property type="match status" value="1"/>
</dbReference>